<feature type="transmembrane region" description="Helical" evidence="2">
    <location>
        <begin position="373"/>
        <end position="398"/>
    </location>
</feature>
<gene>
    <name evidence="4" type="primary">Zpbp2_1</name>
    <name evidence="4" type="ORF">AREINT_R13197</name>
</gene>
<dbReference type="InterPro" id="IPR010857">
    <property type="entry name" value="Sp38-bd"/>
</dbReference>
<dbReference type="Pfam" id="PF07699">
    <property type="entry name" value="Ephrin_rec_like"/>
    <property type="match status" value="1"/>
</dbReference>
<feature type="non-terminal residue" evidence="4">
    <location>
        <position position="1"/>
    </location>
</feature>
<keyword evidence="2" id="KW-0472">Membrane</keyword>
<dbReference type="GO" id="GO:0005576">
    <property type="term" value="C:extracellular region"/>
    <property type="evidence" value="ECO:0007669"/>
    <property type="project" value="InterPro"/>
</dbReference>
<dbReference type="Proteomes" id="UP000541811">
    <property type="component" value="Unassembled WGS sequence"/>
</dbReference>
<keyword evidence="2" id="KW-1133">Transmembrane helix</keyword>
<evidence type="ECO:0000313" key="5">
    <source>
        <dbReference type="Proteomes" id="UP000541811"/>
    </source>
</evidence>
<dbReference type="Gene3D" id="2.10.50.10">
    <property type="entry name" value="Tumor Necrosis Factor Receptor, subunit A, domain 2"/>
    <property type="match status" value="1"/>
</dbReference>
<comment type="caution">
    <text evidence="4">The sequence shown here is derived from an EMBL/GenBank/DDBJ whole genome shotgun (WGS) entry which is preliminary data.</text>
</comment>
<proteinExistence type="predicted"/>
<protein>
    <submittedName>
        <fullName evidence="4">ZPBP2 protein</fullName>
    </submittedName>
</protein>
<evidence type="ECO:0000256" key="1">
    <source>
        <dbReference type="SAM" id="MobiDB-lite"/>
    </source>
</evidence>
<evidence type="ECO:0000313" key="4">
    <source>
        <dbReference type="EMBL" id="NXK29546.1"/>
    </source>
</evidence>
<accession>A0A7L0IB42</accession>
<feature type="region of interest" description="Disordered" evidence="1">
    <location>
        <begin position="440"/>
        <end position="498"/>
    </location>
</feature>
<organism evidence="4 5">
    <name type="scientific">Arenaria interpres</name>
    <name type="common">Ruddy turnstone</name>
    <name type="synonym">Tringa interpres</name>
    <dbReference type="NCBI Taxonomy" id="54971"/>
    <lineage>
        <taxon>Eukaryota</taxon>
        <taxon>Metazoa</taxon>
        <taxon>Chordata</taxon>
        <taxon>Craniata</taxon>
        <taxon>Vertebrata</taxon>
        <taxon>Euteleostomi</taxon>
        <taxon>Archelosauria</taxon>
        <taxon>Archosauria</taxon>
        <taxon>Dinosauria</taxon>
        <taxon>Saurischia</taxon>
        <taxon>Theropoda</taxon>
        <taxon>Coelurosauria</taxon>
        <taxon>Aves</taxon>
        <taxon>Neognathae</taxon>
        <taxon>Neoaves</taxon>
        <taxon>Charadriiformes</taxon>
        <taxon>Scolopacidae</taxon>
        <taxon>Arenaria</taxon>
    </lineage>
</organism>
<dbReference type="SUPFAM" id="SSF48726">
    <property type="entry name" value="Immunoglobulin"/>
    <property type="match status" value="1"/>
</dbReference>
<keyword evidence="5" id="KW-1185">Reference proteome</keyword>
<dbReference type="GO" id="GO:0002199">
    <property type="term" value="C:zona pellucida receptor complex"/>
    <property type="evidence" value="ECO:0007669"/>
    <property type="project" value="TreeGrafter"/>
</dbReference>
<dbReference type="InterPro" id="IPR048806">
    <property type="entry name" value="ZPBP1/2_N"/>
</dbReference>
<dbReference type="PANTHER" id="PTHR15443">
    <property type="entry name" value="ZONA PELLUCIDA BINDING PROTEIN SP38"/>
    <property type="match status" value="1"/>
</dbReference>
<dbReference type="InterPro" id="IPR036179">
    <property type="entry name" value="Ig-like_dom_sf"/>
</dbReference>
<dbReference type="SMART" id="SM01411">
    <property type="entry name" value="Ephrin_rec_like"/>
    <property type="match status" value="1"/>
</dbReference>
<dbReference type="GO" id="GO:0001669">
    <property type="term" value="C:acrosomal vesicle"/>
    <property type="evidence" value="ECO:0007669"/>
    <property type="project" value="TreeGrafter"/>
</dbReference>
<feature type="non-terminal residue" evidence="4">
    <location>
        <position position="498"/>
    </location>
</feature>
<dbReference type="EMBL" id="VXAK01028572">
    <property type="protein sequence ID" value="NXK29546.1"/>
    <property type="molecule type" value="Genomic_DNA"/>
</dbReference>
<dbReference type="InterPro" id="IPR011641">
    <property type="entry name" value="Tyr-kin_ephrin_A/B_rcpt-like"/>
</dbReference>
<evidence type="ECO:0000256" key="2">
    <source>
        <dbReference type="SAM" id="Phobius"/>
    </source>
</evidence>
<dbReference type="InterPro" id="IPR007110">
    <property type="entry name" value="Ig-like_dom"/>
</dbReference>
<dbReference type="InterPro" id="IPR013783">
    <property type="entry name" value="Ig-like_fold"/>
</dbReference>
<dbReference type="AlphaFoldDB" id="A0A7L0IB42"/>
<keyword evidence="2" id="KW-0812">Transmembrane</keyword>
<dbReference type="GO" id="GO:0007339">
    <property type="term" value="P:binding of sperm to zona pellucida"/>
    <property type="evidence" value="ECO:0007669"/>
    <property type="project" value="InterPro"/>
</dbReference>
<evidence type="ECO:0000259" key="3">
    <source>
        <dbReference type="PROSITE" id="PS50835"/>
    </source>
</evidence>
<dbReference type="Gene3D" id="2.60.40.10">
    <property type="entry name" value="Immunoglobulins"/>
    <property type="match status" value="1"/>
</dbReference>
<dbReference type="PROSITE" id="PS50835">
    <property type="entry name" value="IG_LIKE"/>
    <property type="match status" value="1"/>
</dbReference>
<name>A0A7L0IB42_AREIN</name>
<dbReference type="Pfam" id="PF07354">
    <property type="entry name" value="Sp38"/>
    <property type="match status" value="1"/>
</dbReference>
<feature type="compositionally biased region" description="Polar residues" evidence="1">
    <location>
        <begin position="473"/>
        <end position="489"/>
    </location>
</feature>
<feature type="domain" description="Ig-like" evidence="3">
    <location>
        <begin position="65"/>
        <end position="136"/>
    </location>
</feature>
<reference evidence="4 5" key="1">
    <citation type="submission" date="2019-09" db="EMBL/GenBank/DDBJ databases">
        <title>Bird 10,000 Genomes (B10K) Project - Family phase.</title>
        <authorList>
            <person name="Zhang G."/>
        </authorList>
    </citation>
    <scope>NUCLEOTIDE SEQUENCE [LARGE SCALE GENOMIC DNA]</scope>
    <source>
        <strain evidence="4">B10K-DU-005-73</strain>
        <tissue evidence="4">Liver</tissue>
    </source>
</reference>
<dbReference type="GO" id="GO:0001675">
    <property type="term" value="P:acrosome assembly"/>
    <property type="evidence" value="ECO:0007669"/>
    <property type="project" value="TreeGrafter"/>
</dbReference>
<dbReference type="PANTHER" id="PTHR15443:SF5">
    <property type="entry name" value="ZONA PELLUCIDA-BINDING PROTEIN 1"/>
    <property type="match status" value="1"/>
</dbReference>
<sequence>TVQRGRMLCAPRVWPDLGGPTVLRTMQILTLVLCSCSGKAAALPWNLSANSSREYKADLVFIHTESSQYSLPCSPFDMKVADPTYHWVQDRAALKLPSVTKEGHLLFQHFQASDSGKYSCTISYKKHGVPVSQTFHYSIFGYHVPGGLDIVLLFHSTLCEDKWTKKFLWDLQDKLRQLEIEQHCKVQLTATFCFPSLNNPSDEFIIQVQLEVSLFGPQWDEPCNSQNMEKATDCYHKTVQHNLGQVQLALNRFFKEHKSFHITRNDTPSINFTNEFVGFLKTEQCSEGYGQTRELQRCLDCCIACPPGTFGPRRTSQCSPCPAGTYNLIYGVAFCTPCKDGMITRVPGASSIMDCVKKDRNQQVDSIVHRIPLLILIILPAILALNFLFIPSSCYWFCQEYRVWSRDSAPPPRVSKMTGNITTQEMVSSFFRISRQRLRTGPAAGPASNTSDLDIRASQGANEEPTDGAPSPAMTSNLATVTNETTPVLTQEDRKDTF</sequence>